<evidence type="ECO:0000256" key="4">
    <source>
        <dbReference type="ARBA" id="ARBA00022734"/>
    </source>
</evidence>
<keyword evidence="7 11" id="KW-0333">Golgi apparatus</keyword>
<evidence type="ECO:0000256" key="11">
    <source>
        <dbReference type="RuleBase" id="RU361242"/>
    </source>
</evidence>
<gene>
    <name evidence="14" type="primary">LOC101858782</name>
</gene>
<dbReference type="PANTHER" id="PTHR11675:SF134">
    <property type="entry name" value="N-ACETYLGALACTOSAMINYLTRANSFERASE 4-RELATED"/>
    <property type="match status" value="1"/>
</dbReference>
<dbReference type="SUPFAM" id="SSF50370">
    <property type="entry name" value="Ricin B-like lectins"/>
    <property type="match status" value="1"/>
</dbReference>
<dbReference type="EC" id="2.4.1.-" evidence="11"/>
<evidence type="ECO:0000256" key="6">
    <source>
        <dbReference type="ARBA" id="ARBA00022989"/>
    </source>
</evidence>
<proteinExistence type="inferred from homology"/>
<keyword evidence="8 11" id="KW-0472">Membrane</keyword>
<sequence length="607" mass="70509">MRRNTVTLLKYLVGSTLLVSSGVAFLHAVHWMKTRPKGEVLDVPKYENNRAVPDTSMRVVFDEILERTRAKRDKIDWHDYKSIEAEKQRQGPGEQGAAYLMSPSEQEGKDLLYRSNGFNALVSDKISTQRSLRDIRHPDCQKKQYLKYLPTASFILPFHNEHLSTLIRSVYSILNRAPRDLVKEIILADDHSTKTECHKPLDDYVKEHFTNVRVVRAEKREGLIRTRLMGARQATGEVLIFLDSHIECNVNFLPPLLEPIAENYRTVVCPFIDVIDYETFAYRAQDEGARGAFDWEMFYKRLPLTEKDKRHPAEPFPNPVMAGGLFAISREWFWEMGGYDPGLDIWGGEQYELSFKVWQCGGTMVDAPCSRIGHIYRKFAPFPNPGVGDFVGRNYKRVAEVWMDEYAEFLYKHRPHYRNIDPGDLSAQKNIRKKLNCKPFKWFMTEVAFDLVKYYPPVEPPPLAEGEIRNNASNMCIDTRFKGQNRRFELQKCVRDQGGGGEQQFEFTWHKDIRPKRRNLCFDASSSNPKSPVILFTCHGMQGNQRFKYNVGSQQLYHPISGLCLDSDKSTQEIFMNPCDEANSQRWHFEKFNRTALEIDYKVPLQR</sequence>
<dbReference type="Gene3D" id="2.80.10.50">
    <property type="match status" value="1"/>
</dbReference>
<dbReference type="InterPro" id="IPR000772">
    <property type="entry name" value="Ricin_B_lectin"/>
</dbReference>
<evidence type="ECO:0000256" key="3">
    <source>
        <dbReference type="ARBA" id="ARBA00022692"/>
    </source>
</evidence>
<evidence type="ECO:0000259" key="12">
    <source>
        <dbReference type="SMART" id="SM00458"/>
    </source>
</evidence>
<comment type="pathway">
    <text evidence="11">Protein modification; protein glycosylation.</text>
</comment>
<dbReference type="PROSITE" id="PS50231">
    <property type="entry name" value="RICIN_B_LECTIN"/>
    <property type="match status" value="1"/>
</dbReference>
<keyword evidence="13" id="KW-1185">Reference proteome</keyword>
<dbReference type="SMART" id="SM00458">
    <property type="entry name" value="RICIN"/>
    <property type="match status" value="1"/>
</dbReference>
<evidence type="ECO:0000313" key="14">
    <source>
        <dbReference type="RefSeq" id="XP_012938182.1"/>
    </source>
</evidence>
<comment type="similarity">
    <text evidence="2 11">Belongs to the glycosyltransferase 2 family. GalNAc-T subfamily.</text>
</comment>
<dbReference type="SUPFAM" id="SSF53448">
    <property type="entry name" value="Nucleotide-diphospho-sugar transferases"/>
    <property type="match status" value="1"/>
</dbReference>
<name>A0ABM1A084_APLCA</name>
<comment type="cofactor">
    <cofactor evidence="11">
        <name>Mn(2+)</name>
        <dbReference type="ChEBI" id="CHEBI:29035"/>
    </cofactor>
</comment>
<dbReference type="Proteomes" id="UP000694888">
    <property type="component" value="Unplaced"/>
</dbReference>
<reference evidence="14" key="1">
    <citation type="submission" date="2025-08" db="UniProtKB">
        <authorList>
            <consortium name="RefSeq"/>
        </authorList>
    </citation>
    <scope>IDENTIFICATION</scope>
</reference>
<dbReference type="InterPro" id="IPR045885">
    <property type="entry name" value="GalNAc-T"/>
</dbReference>
<evidence type="ECO:0000256" key="8">
    <source>
        <dbReference type="ARBA" id="ARBA00023136"/>
    </source>
</evidence>
<keyword evidence="9 11" id="KW-1015">Disulfide bond</keyword>
<feature type="domain" description="Ricin B lectin" evidence="12">
    <location>
        <begin position="465"/>
        <end position="590"/>
    </location>
</feature>
<keyword evidence="11" id="KW-0808">Transferase</keyword>
<evidence type="ECO:0000256" key="1">
    <source>
        <dbReference type="ARBA" id="ARBA00004323"/>
    </source>
</evidence>
<dbReference type="RefSeq" id="XP_012938182.1">
    <property type="nucleotide sequence ID" value="XM_013082728.2"/>
</dbReference>
<keyword evidence="3 11" id="KW-0812">Transmembrane</keyword>
<evidence type="ECO:0000256" key="7">
    <source>
        <dbReference type="ARBA" id="ARBA00023034"/>
    </source>
</evidence>
<accession>A0ABM1A084</accession>
<dbReference type="InterPro" id="IPR029044">
    <property type="entry name" value="Nucleotide-diphossugar_trans"/>
</dbReference>
<evidence type="ECO:0000256" key="5">
    <source>
        <dbReference type="ARBA" id="ARBA00022968"/>
    </source>
</evidence>
<evidence type="ECO:0000313" key="13">
    <source>
        <dbReference type="Proteomes" id="UP000694888"/>
    </source>
</evidence>
<keyword evidence="11" id="KW-0464">Manganese</keyword>
<evidence type="ECO:0000256" key="10">
    <source>
        <dbReference type="ARBA" id="ARBA00023180"/>
    </source>
</evidence>
<organism evidence="13 14">
    <name type="scientific">Aplysia californica</name>
    <name type="common">California sea hare</name>
    <dbReference type="NCBI Taxonomy" id="6500"/>
    <lineage>
        <taxon>Eukaryota</taxon>
        <taxon>Metazoa</taxon>
        <taxon>Spiralia</taxon>
        <taxon>Lophotrochozoa</taxon>
        <taxon>Mollusca</taxon>
        <taxon>Gastropoda</taxon>
        <taxon>Heterobranchia</taxon>
        <taxon>Euthyneura</taxon>
        <taxon>Tectipleura</taxon>
        <taxon>Aplysiida</taxon>
        <taxon>Aplysioidea</taxon>
        <taxon>Aplysiidae</taxon>
        <taxon>Aplysia</taxon>
    </lineage>
</organism>
<comment type="subcellular location">
    <subcellularLocation>
        <location evidence="1 11">Golgi apparatus membrane</location>
        <topology evidence="1 11">Single-pass type II membrane protein</topology>
    </subcellularLocation>
</comment>
<dbReference type="CDD" id="cd02510">
    <property type="entry name" value="pp-GalNAc-T"/>
    <property type="match status" value="1"/>
</dbReference>
<evidence type="ECO:0000256" key="2">
    <source>
        <dbReference type="ARBA" id="ARBA00005680"/>
    </source>
</evidence>
<dbReference type="Gene3D" id="3.90.550.10">
    <property type="entry name" value="Spore Coat Polysaccharide Biosynthesis Protein SpsA, Chain A"/>
    <property type="match status" value="1"/>
</dbReference>
<evidence type="ECO:0000256" key="9">
    <source>
        <dbReference type="ARBA" id="ARBA00023157"/>
    </source>
</evidence>
<keyword evidence="11" id="KW-0328">Glycosyltransferase</keyword>
<feature type="transmembrane region" description="Helical" evidence="11">
    <location>
        <begin position="12"/>
        <end position="32"/>
    </location>
</feature>
<dbReference type="Pfam" id="PF00652">
    <property type="entry name" value="Ricin_B_lectin"/>
    <property type="match status" value="1"/>
</dbReference>
<dbReference type="Pfam" id="PF00535">
    <property type="entry name" value="Glycos_transf_2"/>
    <property type="match status" value="1"/>
</dbReference>
<keyword evidence="5" id="KW-0735">Signal-anchor</keyword>
<dbReference type="GeneID" id="101858782"/>
<dbReference type="PANTHER" id="PTHR11675">
    <property type="entry name" value="N-ACETYLGALACTOSAMINYLTRANSFERASE"/>
    <property type="match status" value="1"/>
</dbReference>
<dbReference type="CDD" id="cd23439">
    <property type="entry name" value="beta-trefoil_Ricin_GALNT10-like"/>
    <property type="match status" value="1"/>
</dbReference>
<keyword evidence="6 11" id="KW-1133">Transmembrane helix</keyword>
<keyword evidence="4 11" id="KW-0430">Lectin</keyword>
<protein>
    <recommendedName>
        <fullName evidence="11">Polypeptide N-acetylgalactosaminyltransferase</fullName>
        <ecNumber evidence="11">2.4.1.-</ecNumber>
    </recommendedName>
    <alternativeName>
        <fullName evidence="11">Protein-UDP acetylgalactosaminyltransferase</fullName>
    </alternativeName>
</protein>
<dbReference type="InterPro" id="IPR035992">
    <property type="entry name" value="Ricin_B-like_lectins"/>
</dbReference>
<dbReference type="InterPro" id="IPR001173">
    <property type="entry name" value="Glyco_trans_2-like"/>
</dbReference>
<keyword evidence="10" id="KW-0325">Glycoprotein</keyword>